<dbReference type="PIRSF" id="PIRSF004553">
    <property type="entry name" value="CHP00095"/>
    <property type="match status" value="1"/>
</dbReference>
<dbReference type="AlphaFoldDB" id="A0A2N6ULL6"/>
<dbReference type="GeneID" id="84578113"/>
<comment type="caution">
    <text evidence="3">The sequence shown here is derived from an EMBL/GenBank/DDBJ whole genome shotgun (WGS) entry which is preliminary data.</text>
</comment>
<dbReference type="PROSITE" id="PS00092">
    <property type="entry name" value="N6_MTASE"/>
    <property type="match status" value="1"/>
</dbReference>
<sequence>MRVVAGKYKGFNLKSPKANNSRPTDNKVKEAVLAMLYPYKNDFTALDLFACTGQMGIEFLSHGAREVVFGELNNSNYKILKENIEKIACKNAYVIRGDFRKVLEILHKENKTFDYIYLDPPYKEDYLKISVETLLDYHLINNNGIIISESDRNIDFSYIENLQLIKEKKYGRKIVKVYCYESDISR</sequence>
<dbReference type="InterPro" id="IPR029063">
    <property type="entry name" value="SAM-dependent_MTases_sf"/>
</dbReference>
<dbReference type="GO" id="GO:0003676">
    <property type="term" value="F:nucleic acid binding"/>
    <property type="evidence" value="ECO:0007669"/>
    <property type="project" value="InterPro"/>
</dbReference>
<keyword evidence="1 3" id="KW-0489">Methyltransferase</keyword>
<keyword evidence="2 3" id="KW-0808">Transferase</keyword>
<dbReference type="PANTHER" id="PTHR43542:SF1">
    <property type="entry name" value="METHYLTRANSFERASE"/>
    <property type="match status" value="1"/>
</dbReference>
<reference evidence="3 4" key="1">
    <citation type="submission" date="2017-09" db="EMBL/GenBank/DDBJ databases">
        <title>Bacterial strain isolated from the female urinary microbiota.</title>
        <authorList>
            <person name="Thomas-White K."/>
            <person name="Kumar N."/>
            <person name="Forster S."/>
            <person name="Putonti C."/>
            <person name="Lawley T."/>
            <person name="Wolfe A.J."/>
        </authorList>
    </citation>
    <scope>NUCLEOTIDE SEQUENCE [LARGE SCALE GENOMIC DNA]</scope>
    <source>
        <strain evidence="3 4">UMB0204</strain>
    </source>
</reference>
<proteinExistence type="predicted"/>
<accession>A0A2N6ULL6</accession>
<gene>
    <name evidence="3" type="primary">rsmD</name>
    <name evidence="3" type="ORF">CJ192_02815</name>
</gene>
<dbReference type="EMBL" id="PNHP01000001">
    <property type="protein sequence ID" value="PMC82686.1"/>
    <property type="molecule type" value="Genomic_DNA"/>
</dbReference>
<dbReference type="InterPro" id="IPR004398">
    <property type="entry name" value="RNA_MeTrfase_RsmD"/>
</dbReference>
<evidence type="ECO:0000256" key="1">
    <source>
        <dbReference type="ARBA" id="ARBA00022603"/>
    </source>
</evidence>
<evidence type="ECO:0000313" key="3">
    <source>
        <dbReference type="EMBL" id="PMC82686.1"/>
    </source>
</evidence>
<dbReference type="GO" id="GO:0008168">
    <property type="term" value="F:methyltransferase activity"/>
    <property type="evidence" value="ECO:0007669"/>
    <property type="project" value="UniProtKB-KW"/>
</dbReference>
<dbReference type="Gene3D" id="3.40.50.150">
    <property type="entry name" value="Vaccinia Virus protein VP39"/>
    <property type="match status" value="1"/>
</dbReference>
<dbReference type="CDD" id="cd02440">
    <property type="entry name" value="AdoMet_MTases"/>
    <property type="match status" value="1"/>
</dbReference>
<evidence type="ECO:0000313" key="4">
    <source>
        <dbReference type="Proteomes" id="UP000235658"/>
    </source>
</evidence>
<dbReference type="InterPro" id="IPR002052">
    <property type="entry name" value="DNA_methylase_N6_adenine_CS"/>
</dbReference>
<dbReference type="RefSeq" id="WP_004813159.1">
    <property type="nucleotide sequence ID" value="NZ_CABKPG010000034.1"/>
</dbReference>
<protein>
    <submittedName>
        <fullName evidence="3">16S rRNA (Guanine(966)-N(2))-methyltransferase RsmD</fullName>
    </submittedName>
</protein>
<dbReference type="GO" id="GO:0031167">
    <property type="term" value="P:rRNA methylation"/>
    <property type="evidence" value="ECO:0007669"/>
    <property type="project" value="InterPro"/>
</dbReference>
<dbReference type="NCBIfam" id="TIGR00095">
    <property type="entry name" value="16S rRNA (guanine(966)-N(2))-methyltransferase RsmD"/>
    <property type="match status" value="1"/>
</dbReference>
<name>A0A2N6ULL6_9FIRM</name>
<evidence type="ECO:0000256" key="2">
    <source>
        <dbReference type="ARBA" id="ARBA00022679"/>
    </source>
</evidence>
<organism evidence="3 4">
    <name type="scientific">Anaerococcus hydrogenalis</name>
    <dbReference type="NCBI Taxonomy" id="33029"/>
    <lineage>
        <taxon>Bacteria</taxon>
        <taxon>Bacillati</taxon>
        <taxon>Bacillota</taxon>
        <taxon>Tissierellia</taxon>
        <taxon>Tissierellales</taxon>
        <taxon>Peptoniphilaceae</taxon>
        <taxon>Anaerococcus</taxon>
    </lineage>
</organism>
<dbReference type="SUPFAM" id="SSF53335">
    <property type="entry name" value="S-adenosyl-L-methionine-dependent methyltransferases"/>
    <property type="match status" value="1"/>
</dbReference>
<dbReference type="Proteomes" id="UP000235658">
    <property type="component" value="Unassembled WGS sequence"/>
</dbReference>
<dbReference type="PANTHER" id="PTHR43542">
    <property type="entry name" value="METHYLTRANSFERASE"/>
    <property type="match status" value="1"/>
</dbReference>
<dbReference type="Pfam" id="PF03602">
    <property type="entry name" value="Cons_hypoth95"/>
    <property type="match status" value="1"/>
</dbReference>